<dbReference type="GO" id="GO:0000978">
    <property type="term" value="F:RNA polymerase II cis-regulatory region sequence-specific DNA binding"/>
    <property type="evidence" value="ECO:0007669"/>
    <property type="project" value="TreeGrafter"/>
</dbReference>
<feature type="region of interest" description="Disordered" evidence="7">
    <location>
        <begin position="1"/>
        <end position="62"/>
    </location>
</feature>
<feature type="DNA-binding region" description="HMG box" evidence="6">
    <location>
        <begin position="61"/>
        <end position="129"/>
    </location>
</feature>
<dbReference type="Gene3D" id="1.10.30.10">
    <property type="entry name" value="High mobility group box domain"/>
    <property type="match status" value="1"/>
</dbReference>
<dbReference type="PROSITE" id="PS50118">
    <property type="entry name" value="HMG_BOX_2"/>
    <property type="match status" value="1"/>
</dbReference>
<evidence type="ECO:0000256" key="3">
    <source>
        <dbReference type="ARBA" id="ARBA00023125"/>
    </source>
</evidence>
<name>A0A8S3YSA1_9EUPU</name>
<keyword evidence="5 6" id="KW-0539">Nucleus</keyword>
<dbReference type="PANTHER" id="PTHR10270:SF324">
    <property type="entry name" value="SOX DOMAIN-CONTAINING PROTEIN DICHAETE-RELATED"/>
    <property type="match status" value="1"/>
</dbReference>
<dbReference type="GO" id="GO:0030154">
    <property type="term" value="P:cell differentiation"/>
    <property type="evidence" value="ECO:0007669"/>
    <property type="project" value="TreeGrafter"/>
</dbReference>
<sequence>MNSHPIVVDDTIRSRENVMTPQSLSESSPSSNRMTSPYSDNGRSLSPSPPNDSPSNNMDHVKRPMNAFMVWSRGQRRKMAQENPKMHNSEISKRLGAEWKLLTEEEKRPFIDEAKRLRALHMKEHPDYKYRPRRKPKSLMKKDKYSFPLHPMLPGMNGSALGSMAHSFASLAASHHQSELLAASTSSSFDKARSHFLPPTSTYGLYPHFEAAAAAAAVANAKLDSATSLSSLSALRHSESLAHSFYSPYLTGHHHPSLSALPPTAHAHAAAAAAGLGQYLVPYMSPTYMSSASDVHRPLAYVLVKPEDHFRHPTVL</sequence>
<keyword evidence="10" id="KW-1185">Reference proteome</keyword>
<organism evidence="9 10">
    <name type="scientific">Candidula unifasciata</name>
    <dbReference type="NCBI Taxonomy" id="100452"/>
    <lineage>
        <taxon>Eukaryota</taxon>
        <taxon>Metazoa</taxon>
        <taxon>Spiralia</taxon>
        <taxon>Lophotrochozoa</taxon>
        <taxon>Mollusca</taxon>
        <taxon>Gastropoda</taxon>
        <taxon>Heterobranchia</taxon>
        <taxon>Euthyneura</taxon>
        <taxon>Panpulmonata</taxon>
        <taxon>Eupulmonata</taxon>
        <taxon>Stylommatophora</taxon>
        <taxon>Helicina</taxon>
        <taxon>Helicoidea</taxon>
        <taxon>Geomitridae</taxon>
        <taxon>Candidula</taxon>
    </lineage>
</organism>
<evidence type="ECO:0000256" key="6">
    <source>
        <dbReference type="PROSITE-ProRule" id="PRU00267"/>
    </source>
</evidence>
<dbReference type="OrthoDB" id="6247875at2759"/>
<dbReference type="InterPro" id="IPR036910">
    <property type="entry name" value="HMG_box_dom_sf"/>
</dbReference>
<dbReference type="FunFam" id="1.10.30.10:FF:000002">
    <property type="entry name" value="transcription factor Sox-2"/>
    <property type="match status" value="1"/>
</dbReference>
<dbReference type="InterPro" id="IPR050140">
    <property type="entry name" value="SRY-related_HMG-box_TF-like"/>
</dbReference>
<dbReference type="CDD" id="cd01388">
    <property type="entry name" value="HMG-box_SoxB"/>
    <property type="match status" value="1"/>
</dbReference>
<evidence type="ECO:0000256" key="2">
    <source>
        <dbReference type="ARBA" id="ARBA00023015"/>
    </source>
</evidence>
<gene>
    <name evidence="9" type="ORF">CUNI_LOCUS5552</name>
</gene>
<evidence type="ECO:0000259" key="8">
    <source>
        <dbReference type="PROSITE" id="PS50118"/>
    </source>
</evidence>
<dbReference type="GO" id="GO:0001228">
    <property type="term" value="F:DNA-binding transcription activator activity, RNA polymerase II-specific"/>
    <property type="evidence" value="ECO:0007669"/>
    <property type="project" value="TreeGrafter"/>
</dbReference>
<evidence type="ECO:0000256" key="1">
    <source>
        <dbReference type="ARBA" id="ARBA00004123"/>
    </source>
</evidence>
<evidence type="ECO:0000256" key="4">
    <source>
        <dbReference type="ARBA" id="ARBA00023163"/>
    </source>
</evidence>
<dbReference type="InterPro" id="IPR022097">
    <property type="entry name" value="SOX_fam"/>
</dbReference>
<dbReference type="AlphaFoldDB" id="A0A8S3YSA1"/>
<dbReference type="EMBL" id="CAJHNH020000810">
    <property type="protein sequence ID" value="CAG5119994.1"/>
    <property type="molecule type" value="Genomic_DNA"/>
</dbReference>
<dbReference type="SUPFAM" id="SSF47095">
    <property type="entry name" value="HMG-box"/>
    <property type="match status" value="1"/>
</dbReference>
<evidence type="ECO:0000313" key="9">
    <source>
        <dbReference type="EMBL" id="CAG5119994.1"/>
    </source>
</evidence>
<keyword evidence="2" id="KW-0805">Transcription regulation</keyword>
<comment type="subcellular location">
    <subcellularLocation>
        <location evidence="1">Nucleus</location>
    </subcellularLocation>
</comment>
<dbReference type="Pfam" id="PF12336">
    <property type="entry name" value="SOXp"/>
    <property type="match status" value="1"/>
</dbReference>
<dbReference type="SMART" id="SM00398">
    <property type="entry name" value="HMG"/>
    <property type="match status" value="1"/>
</dbReference>
<protein>
    <recommendedName>
        <fullName evidence="8">HMG box domain-containing protein</fullName>
    </recommendedName>
</protein>
<evidence type="ECO:0000313" key="10">
    <source>
        <dbReference type="Proteomes" id="UP000678393"/>
    </source>
</evidence>
<evidence type="ECO:0000256" key="7">
    <source>
        <dbReference type="SAM" id="MobiDB-lite"/>
    </source>
</evidence>
<feature type="domain" description="HMG box" evidence="8">
    <location>
        <begin position="61"/>
        <end position="129"/>
    </location>
</feature>
<dbReference type="GO" id="GO:0005634">
    <property type="term" value="C:nucleus"/>
    <property type="evidence" value="ECO:0007669"/>
    <property type="project" value="UniProtKB-SubCell"/>
</dbReference>
<dbReference type="InterPro" id="IPR009071">
    <property type="entry name" value="HMG_box_dom"/>
</dbReference>
<accession>A0A8S3YSA1</accession>
<evidence type="ECO:0000256" key="5">
    <source>
        <dbReference type="ARBA" id="ARBA00023242"/>
    </source>
</evidence>
<dbReference type="Pfam" id="PF00505">
    <property type="entry name" value="HMG_box"/>
    <property type="match status" value="1"/>
</dbReference>
<keyword evidence="4" id="KW-0804">Transcription</keyword>
<dbReference type="Proteomes" id="UP000678393">
    <property type="component" value="Unassembled WGS sequence"/>
</dbReference>
<comment type="caution">
    <text evidence="9">The sequence shown here is derived from an EMBL/GenBank/DDBJ whole genome shotgun (WGS) entry which is preliminary data.</text>
</comment>
<reference evidence="9" key="1">
    <citation type="submission" date="2021-04" db="EMBL/GenBank/DDBJ databases">
        <authorList>
            <consortium name="Molecular Ecology Group"/>
        </authorList>
    </citation>
    <scope>NUCLEOTIDE SEQUENCE</scope>
</reference>
<dbReference type="PANTHER" id="PTHR10270">
    <property type="entry name" value="SOX TRANSCRIPTION FACTOR"/>
    <property type="match status" value="1"/>
</dbReference>
<keyword evidence="3 6" id="KW-0238">DNA-binding</keyword>
<feature type="compositionally biased region" description="Polar residues" evidence="7">
    <location>
        <begin position="32"/>
        <end position="45"/>
    </location>
</feature>
<proteinExistence type="predicted"/>